<keyword evidence="3" id="KW-1185">Reference proteome</keyword>
<gene>
    <name evidence="2" type="ORF">TSAR_010050</name>
</gene>
<evidence type="ECO:0000256" key="1">
    <source>
        <dbReference type="SAM" id="Coils"/>
    </source>
</evidence>
<comment type="caution">
    <text evidence="2">The sequence shown here is derived from an EMBL/GenBank/DDBJ whole genome shotgun (WGS) entry which is preliminary data.</text>
</comment>
<keyword evidence="1" id="KW-0175">Coiled coil</keyword>
<reference evidence="2 3" key="1">
    <citation type="journal article" date="2017" name="Curr. Biol.">
        <title>The Evolution of Venom by Co-option of Single-Copy Genes.</title>
        <authorList>
            <person name="Martinson E.O."/>
            <person name="Mrinalini"/>
            <person name="Kelkar Y.D."/>
            <person name="Chang C.H."/>
            <person name="Werren J.H."/>
        </authorList>
    </citation>
    <scope>NUCLEOTIDE SEQUENCE [LARGE SCALE GENOMIC DNA]</scope>
    <source>
        <strain evidence="2 3">Alberta</strain>
        <tissue evidence="2">Whole body</tissue>
    </source>
</reference>
<organism evidence="2 3">
    <name type="scientific">Trichomalopsis sarcophagae</name>
    <dbReference type="NCBI Taxonomy" id="543379"/>
    <lineage>
        <taxon>Eukaryota</taxon>
        <taxon>Metazoa</taxon>
        <taxon>Ecdysozoa</taxon>
        <taxon>Arthropoda</taxon>
        <taxon>Hexapoda</taxon>
        <taxon>Insecta</taxon>
        <taxon>Pterygota</taxon>
        <taxon>Neoptera</taxon>
        <taxon>Endopterygota</taxon>
        <taxon>Hymenoptera</taxon>
        <taxon>Apocrita</taxon>
        <taxon>Proctotrupomorpha</taxon>
        <taxon>Chalcidoidea</taxon>
        <taxon>Pteromalidae</taxon>
        <taxon>Pteromalinae</taxon>
        <taxon>Trichomalopsis</taxon>
    </lineage>
</organism>
<proteinExistence type="predicted"/>
<dbReference type="EMBL" id="NNAY01002763">
    <property type="protein sequence ID" value="OXU20618.1"/>
    <property type="molecule type" value="Genomic_DNA"/>
</dbReference>
<dbReference type="AlphaFoldDB" id="A0A232EQK1"/>
<feature type="coiled-coil region" evidence="1">
    <location>
        <begin position="1"/>
        <end position="56"/>
    </location>
</feature>
<evidence type="ECO:0000313" key="2">
    <source>
        <dbReference type="EMBL" id="OXU20618.1"/>
    </source>
</evidence>
<dbReference type="Proteomes" id="UP000215335">
    <property type="component" value="Unassembled WGS sequence"/>
</dbReference>
<name>A0A232EQK1_9HYME</name>
<accession>A0A232EQK1</accession>
<sequence length="191" mass="22453">MNTLNMMRKTLDDQRKQAEELLKKMDTYTEKFIRRLQKQDKALAILTQKTERYQQKLLEVVSGVVQECVCAVCHSIYLTGTCCAYDVSVEMANPYFKFFGTQTNQLEDPAHQGDDEKLQLNGLVAKYTKELDKMKHEEMKIEEKLKAARDWINDKIKRSGRTMGEYVRYIKILEKQIKEINELLKEEIEDS</sequence>
<protein>
    <submittedName>
        <fullName evidence="2">Uncharacterized protein</fullName>
    </submittedName>
</protein>
<evidence type="ECO:0000313" key="3">
    <source>
        <dbReference type="Proteomes" id="UP000215335"/>
    </source>
</evidence>